<protein>
    <recommendedName>
        <fullName evidence="3">DUF1203 domain-containing protein</fullName>
    </recommendedName>
</protein>
<evidence type="ECO:0008006" key="3">
    <source>
        <dbReference type="Google" id="ProtNLM"/>
    </source>
</evidence>
<dbReference type="PIRSF" id="PIRSF034110">
    <property type="entry name" value="DUF1203"/>
    <property type="match status" value="1"/>
</dbReference>
<dbReference type="OrthoDB" id="5953307at2"/>
<gene>
    <name evidence="1" type="ORF">SAMN06295937_100844</name>
</gene>
<evidence type="ECO:0000313" key="1">
    <source>
        <dbReference type="EMBL" id="SKB52617.1"/>
    </source>
</evidence>
<evidence type="ECO:0000313" key="2">
    <source>
        <dbReference type="Proteomes" id="UP000190044"/>
    </source>
</evidence>
<dbReference type="Pfam" id="PF06718">
    <property type="entry name" value="DUF1203"/>
    <property type="match status" value="1"/>
</dbReference>
<name>A0A1T5BZM6_9SPHN</name>
<reference evidence="2" key="1">
    <citation type="submission" date="2017-02" db="EMBL/GenBank/DDBJ databases">
        <authorList>
            <person name="Varghese N."/>
            <person name="Submissions S."/>
        </authorList>
    </citation>
    <scope>NUCLEOTIDE SEQUENCE [LARGE SCALE GENOMIC DNA]</scope>
    <source>
        <strain evidence="2">R11H</strain>
    </source>
</reference>
<dbReference type="AlphaFoldDB" id="A0A1T5BZM6"/>
<organism evidence="1 2">
    <name type="scientific">Sphingopyxis flava</name>
    <dbReference type="NCBI Taxonomy" id="1507287"/>
    <lineage>
        <taxon>Bacteria</taxon>
        <taxon>Pseudomonadati</taxon>
        <taxon>Pseudomonadota</taxon>
        <taxon>Alphaproteobacteria</taxon>
        <taxon>Sphingomonadales</taxon>
        <taxon>Sphingomonadaceae</taxon>
        <taxon>Sphingopyxis</taxon>
    </lineage>
</organism>
<dbReference type="EMBL" id="FUYP01000008">
    <property type="protein sequence ID" value="SKB52617.1"/>
    <property type="molecule type" value="Genomic_DNA"/>
</dbReference>
<dbReference type="InterPro" id="IPR009593">
    <property type="entry name" value="DUF1203"/>
</dbReference>
<proteinExistence type="predicted"/>
<keyword evidence="2" id="KW-1185">Reference proteome</keyword>
<sequence length="156" mass="17182">MTYIITGLAPEPFAPLFTMNDADLAARGARRIIAQSDRAYPCRVSLEDARAGETLLLLHHVHHDVATPYRSAFAIYVRQGVAATRWRDAPPPVFEARMLSLRAFDREGMLRTARLAQPGDGDGAIRALFADPATAYIDAHNAAYGCFAARIERDEP</sequence>
<dbReference type="Proteomes" id="UP000190044">
    <property type="component" value="Unassembled WGS sequence"/>
</dbReference>
<accession>A0A1T5BZM6</accession>
<dbReference type="RefSeq" id="WP_079638221.1">
    <property type="nucleotide sequence ID" value="NZ_FUYP01000008.1"/>
</dbReference>